<comment type="caution">
    <text evidence="1">The sequence shown here is derived from an EMBL/GenBank/DDBJ whole genome shotgun (WGS) entry which is preliminary data.</text>
</comment>
<evidence type="ECO:0000313" key="1">
    <source>
        <dbReference type="EMBL" id="KAK1862441.1"/>
    </source>
</evidence>
<organism evidence="1 2">
    <name type="scientific">Pyropia yezoensis</name>
    <name type="common">Susabi-nori</name>
    <name type="synonym">Porphyra yezoensis</name>
    <dbReference type="NCBI Taxonomy" id="2788"/>
    <lineage>
        <taxon>Eukaryota</taxon>
        <taxon>Rhodophyta</taxon>
        <taxon>Bangiophyceae</taxon>
        <taxon>Bangiales</taxon>
        <taxon>Bangiaceae</taxon>
        <taxon>Pyropia</taxon>
    </lineage>
</organism>
<dbReference type="Proteomes" id="UP000798662">
    <property type="component" value="Chromosome 1"/>
</dbReference>
<sequence length="207" mass="19721">MAPAAHPRKPRAPPPGTGGHTPPSAPPPPPHSAHQPLIATVVESALRSLPPVASYDPAVVPALVDALLADAAALLTDARAYASHAGRADLAAEDVRLAVDGCARGGAGGVGATPGGTTPDGAPLPGAGGGVHPLDLAALARVVNATPLPLCRAAGGGVVLGGGGVLLPCGAGMELNRPSRVAVAAAAARAASMGEGRAEAGAAGKGR</sequence>
<name>A0ACC3BWM7_PYRYE</name>
<proteinExistence type="predicted"/>
<evidence type="ECO:0000313" key="2">
    <source>
        <dbReference type="Proteomes" id="UP000798662"/>
    </source>
</evidence>
<keyword evidence="2" id="KW-1185">Reference proteome</keyword>
<gene>
    <name evidence="1" type="ORF">I4F81_005015</name>
</gene>
<protein>
    <submittedName>
        <fullName evidence="1">Uncharacterized protein</fullName>
    </submittedName>
</protein>
<dbReference type="EMBL" id="CM020618">
    <property type="protein sequence ID" value="KAK1862441.1"/>
    <property type="molecule type" value="Genomic_DNA"/>
</dbReference>
<reference evidence="1" key="1">
    <citation type="submission" date="2019-11" db="EMBL/GenBank/DDBJ databases">
        <title>Nori genome reveals adaptations in red seaweeds to the harsh intertidal environment.</title>
        <authorList>
            <person name="Wang D."/>
            <person name="Mao Y."/>
        </authorList>
    </citation>
    <scope>NUCLEOTIDE SEQUENCE</scope>
    <source>
        <tissue evidence="1">Gametophyte</tissue>
    </source>
</reference>
<accession>A0ACC3BWM7</accession>